<evidence type="ECO:0000313" key="3">
    <source>
        <dbReference type="Proteomes" id="UP000565715"/>
    </source>
</evidence>
<keyword evidence="3" id="KW-1185">Reference proteome</keyword>
<proteinExistence type="predicted"/>
<dbReference type="EMBL" id="JAAXOO010000001">
    <property type="protein sequence ID" value="NKY31794.1"/>
    <property type="molecule type" value="Genomic_DNA"/>
</dbReference>
<keyword evidence="1" id="KW-1133">Transmembrane helix</keyword>
<protein>
    <submittedName>
        <fullName evidence="2">DUF2784 domain-containing protein</fullName>
    </submittedName>
</protein>
<dbReference type="RefSeq" id="WP_068035359.1">
    <property type="nucleotide sequence ID" value="NZ_JAAXOO010000001.1"/>
</dbReference>
<reference evidence="2 3" key="1">
    <citation type="submission" date="2020-04" db="EMBL/GenBank/DDBJ databases">
        <title>MicrobeNet Type strains.</title>
        <authorList>
            <person name="Nicholson A.C."/>
        </authorList>
    </citation>
    <scope>NUCLEOTIDE SEQUENCE [LARGE SCALE GENOMIC DNA]</scope>
    <source>
        <strain evidence="2 3">DSM 45078</strain>
    </source>
</reference>
<evidence type="ECO:0000313" key="2">
    <source>
        <dbReference type="EMBL" id="NKY31794.1"/>
    </source>
</evidence>
<dbReference type="InterPro" id="IPR021218">
    <property type="entry name" value="DUF2784"/>
</dbReference>
<dbReference type="AlphaFoldDB" id="A0A846XCT0"/>
<dbReference type="Proteomes" id="UP000565715">
    <property type="component" value="Unassembled WGS sequence"/>
</dbReference>
<keyword evidence="1" id="KW-0812">Transmembrane</keyword>
<gene>
    <name evidence="2" type="ORF">HGA13_01710</name>
</gene>
<feature type="transmembrane region" description="Helical" evidence="1">
    <location>
        <begin position="96"/>
        <end position="115"/>
    </location>
</feature>
<name>A0A846XCT0_9NOCA</name>
<organism evidence="2 3">
    <name type="scientific">Nocardia speluncae</name>
    <dbReference type="NCBI Taxonomy" id="419477"/>
    <lineage>
        <taxon>Bacteria</taxon>
        <taxon>Bacillati</taxon>
        <taxon>Actinomycetota</taxon>
        <taxon>Actinomycetes</taxon>
        <taxon>Mycobacteriales</taxon>
        <taxon>Nocardiaceae</taxon>
        <taxon>Nocardia</taxon>
    </lineage>
</organism>
<dbReference type="Pfam" id="PF10861">
    <property type="entry name" value="DUF2784"/>
    <property type="match status" value="1"/>
</dbReference>
<sequence length="131" mass="14720">MWYRLLADLTAAVHVLFIGYVVVGGFVAWRLPRTIWLHGAAAAWGFGTVLIGYDCPLTYAENWARERAGVQGLPPEGFIDYYLTGVIYPESMLAEVRILVAICVLVSWAGWWWRIRAGHRAHPRLNSAHPG</sequence>
<feature type="transmembrane region" description="Helical" evidence="1">
    <location>
        <begin position="35"/>
        <end position="53"/>
    </location>
</feature>
<evidence type="ECO:0000256" key="1">
    <source>
        <dbReference type="SAM" id="Phobius"/>
    </source>
</evidence>
<comment type="caution">
    <text evidence="2">The sequence shown here is derived from an EMBL/GenBank/DDBJ whole genome shotgun (WGS) entry which is preliminary data.</text>
</comment>
<keyword evidence="1" id="KW-0472">Membrane</keyword>
<feature type="transmembrane region" description="Helical" evidence="1">
    <location>
        <begin position="6"/>
        <end position="28"/>
    </location>
</feature>
<accession>A0A846XCT0</accession>